<reference evidence="2 3" key="1">
    <citation type="submission" date="2023-07" db="EMBL/GenBank/DDBJ databases">
        <title>Comparative genomics of wheat-associated soil bacteria to identify genetic determinants of phenazine resistance.</title>
        <authorList>
            <person name="Mouncey N."/>
        </authorList>
    </citation>
    <scope>NUCLEOTIDE SEQUENCE [LARGE SCALE GENOMIC DNA]</scope>
    <source>
        <strain evidence="2 3">W4I9-1</strain>
    </source>
</reference>
<evidence type="ECO:0000313" key="2">
    <source>
        <dbReference type="EMBL" id="MDQ0646229.1"/>
    </source>
</evidence>
<evidence type="ECO:0000259" key="1">
    <source>
        <dbReference type="Pfam" id="PF00144"/>
    </source>
</evidence>
<dbReference type="PANTHER" id="PTHR43319">
    <property type="entry name" value="BETA-LACTAMASE-RELATED"/>
    <property type="match status" value="1"/>
</dbReference>
<keyword evidence="3" id="KW-1185">Reference proteome</keyword>
<dbReference type="RefSeq" id="WP_307293011.1">
    <property type="nucleotide sequence ID" value="NZ_JAUSXV010000001.1"/>
</dbReference>
<comment type="caution">
    <text evidence="2">The sequence shown here is derived from an EMBL/GenBank/DDBJ whole genome shotgun (WGS) entry which is preliminary data.</text>
</comment>
<evidence type="ECO:0000313" key="3">
    <source>
        <dbReference type="Proteomes" id="UP001244427"/>
    </source>
</evidence>
<dbReference type="Gene3D" id="3.40.710.10">
    <property type="entry name" value="DD-peptidase/beta-lactamase superfamily"/>
    <property type="match status" value="1"/>
</dbReference>
<dbReference type="Proteomes" id="UP001244427">
    <property type="component" value="Unassembled WGS sequence"/>
</dbReference>
<protein>
    <submittedName>
        <fullName evidence="2">CubicO group peptidase (Beta-lactamase class C family)</fullName>
    </submittedName>
</protein>
<dbReference type="EMBL" id="JAUSXV010000001">
    <property type="protein sequence ID" value="MDQ0646229.1"/>
    <property type="molecule type" value="Genomic_DNA"/>
</dbReference>
<dbReference type="Pfam" id="PF00144">
    <property type="entry name" value="Beta-lactamase"/>
    <property type="match status" value="1"/>
</dbReference>
<sequence>MRSARAAVPTAAKSTTGGGVLPMMIRGDAETTFSRVRDEFAAISADHLAGHSLAIYHRGRQVVDLMSGSAQPTEDGAWRRDTLATAFSVSKGVLALLIHRLVDAGQMEIDAPVMSVWPDFGRNGKQSITIREVLDHRAGLISLHSDLALPDLLAWEPVIRALEDQEPLWPSGQQFGYHALTWGWLVGEILRRATGQHPRILIESELRAPLGLDLWLGLPARETYRLAVTRPAPRENPAKIPLRVLAHVRKMRIRPEVMRSVTMGTALWNPEAAFNDIDVIKAGLPAAGVVATTSSLARLFAAAVGEIDGVRLLSDQSVDTILDAPTDVPHWGGVSSPTAMFSSGFMLRRAVDRPLLSSHSFGHDGALGQLVFADADEQIGFAYNTNRSFGLMDRRADRLVRALKSDLSAFP</sequence>
<name>A0AAW8EUC2_9MICO</name>
<proteinExistence type="predicted"/>
<feature type="domain" description="Beta-lactamase-related" evidence="1">
    <location>
        <begin position="43"/>
        <end position="403"/>
    </location>
</feature>
<organism evidence="2 3">
    <name type="scientific">Microbacterium natoriense</name>
    <dbReference type="NCBI Taxonomy" id="284570"/>
    <lineage>
        <taxon>Bacteria</taxon>
        <taxon>Bacillati</taxon>
        <taxon>Actinomycetota</taxon>
        <taxon>Actinomycetes</taxon>
        <taxon>Micrococcales</taxon>
        <taxon>Microbacteriaceae</taxon>
        <taxon>Microbacterium</taxon>
    </lineage>
</organism>
<dbReference type="SUPFAM" id="SSF56601">
    <property type="entry name" value="beta-lactamase/transpeptidase-like"/>
    <property type="match status" value="1"/>
</dbReference>
<dbReference type="InterPro" id="IPR012338">
    <property type="entry name" value="Beta-lactam/transpept-like"/>
</dbReference>
<dbReference type="PANTHER" id="PTHR43319:SF3">
    <property type="entry name" value="BETA-LACTAMASE-RELATED DOMAIN-CONTAINING PROTEIN"/>
    <property type="match status" value="1"/>
</dbReference>
<dbReference type="InterPro" id="IPR052907">
    <property type="entry name" value="Beta-lactamase/esterase"/>
</dbReference>
<dbReference type="AlphaFoldDB" id="A0AAW8EUC2"/>
<gene>
    <name evidence="2" type="ORF">QFZ53_000425</name>
</gene>
<accession>A0AAW8EUC2</accession>
<dbReference type="InterPro" id="IPR001466">
    <property type="entry name" value="Beta-lactam-related"/>
</dbReference>